<keyword evidence="8" id="KW-1185">Reference proteome</keyword>
<dbReference type="GO" id="GO:0003677">
    <property type="term" value="F:DNA binding"/>
    <property type="evidence" value="ECO:0007669"/>
    <property type="project" value="InterPro"/>
</dbReference>
<dbReference type="EMBL" id="QEAS01000004">
    <property type="protein sequence ID" value="PWG81515.1"/>
    <property type="molecule type" value="Genomic_DNA"/>
</dbReference>
<dbReference type="Gene3D" id="1.10.1740.10">
    <property type="match status" value="1"/>
</dbReference>
<evidence type="ECO:0008006" key="9">
    <source>
        <dbReference type="Google" id="ProtNLM"/>
    </source>
</evidence>
<dbReference type="InterPro" id="IPR014284">
    <property type="entry name" value="RNA_pol_sigma-70_dom"/>
</dbReference>
<dbReference type="InterPro" id="IPR036388">
    <property type="entry name" value="WH-like_DNA-bd_sf"/>
</dbReference>
<evidence type="ECO:0000256" key="1">
    <source>
        <dbReference type="ARBA" id="ARBA00010641"/>
    </source>
</evidence>
<dbReference type="InterPro" id="IPR014327">
    <property type="entry name" value="RNA_pol_sigma70_bacteroid"/>
</dbReference>
<comment type="caution">
    <text evidence="7">The sequence shown here is derived from an EMBL/GenBank/DDBJ whole genome shotgun (WGS) entry which is preliminary data.</text>
</comment>
<dbReference type="GO" id="GO:0006352">
    <property type="term" value="P:DNA-templated transcription initiation"/>
    <property type="evidence" value="ECO:0007669"/>
    <property type="project" value="InterPro"/>
</dbReference>
<gene>
    <name evidence="7" type="ORF">DDR33_06700</name>
</gene>
<keyword evidence="2" id="KW-0805">Transcription regulation</keyword>
<name>A0A2U2PJE0_9SPHI</name>
<proteinExistence type="inferred from homology"/>
<dbReference type="InterPro" id="IPR039425">
    <property type="entry name" value="RNA_pol_sigma-70-like"/>
</dbReference>
<dbReference type="Gene3D" id="1.10.10.10">
    <property type="entry name" value="Winged helix-like DNA-binding domain superfamily/Winged helix DNA-binding domain"/>
    <property type="match status" value="1"/>
</dbReference>
<dbReference type="Pfam" id="PF08281">
    <property type="entry name" value="Sigma70_r4_2"/>
    <property type="match status" value="1"/>
</dbReference>
<feature type="domain" description="RNA polymerase sigma factor 70 region 4 type 2" evidence="6">
    <location>
        <begin position="140"/>
        <end position="189"/>
    </location>
</feature>
<dbReference type="NCBIfam" id="TIGR02937">
    <property type="entry name" value="sigma70-ECF"/>
    <property type="match status" value="1"/>
</dbReference>
<evidence type="ECO:0000256" key="4">
    <source>
        <dbReference type="ARBA" id="ARBA00023163"/>
    </source>
</evidence>
<dbReference type="Pfam" id="PF04542">
    <property type="entry name" value="Sigma70_r2"/>
    <property type="match status" value="1"/>
</dbReference>
<comment type="similarity">
    <text evidence="1">Belongs to the sigma-70 factor family. ECF subfamily.</text>
</comment>
<evidence type="ECO:0000259" key="6">
    <source>
        <dbReference type="Pfam" id="PF08281"/>
    </source>
</evidence>
<evidence type="ECO:0000313" key="8">
    <source>
        <dbReference type="Proteomes" id="UP000245647"/>
    </source>
</evidence>
<keyword evidence="3" id="KW-0731">Sigma factor</keyword>
<dbReference type="InterPro" id="IPR013324">
    <property type="entry name" value="RNA_pol_sigma_r3/r4-like"/>
</dbReference>
<dbReference type="Proteomes" id="UP000245647">
    <property type="component" value="Unassembled WGS sequence"/>
</dbReference>
<dbReference type="InterPro" id="IPR013325">
    <property type="entry name" value="RNA_pol_sigma_r2"/>
</dbReference>
<dbReference type="CDD" id="cd06171">
    <property type="entry name" value="Sigma70_r4"/>
    <property type="match status" value="1"/>
</dbReference>
<protein>
    <recommendedName>
        <fullName evidence="9">RNA polymerase sigma-70 factor</fullName>
    </recommendedName>
</protein>
<dbReference type="RefSeq" id="WP_109414999.1">
    <property type="nucleotide sequence ID" value="NZ_QEAS01000004.1"/>
</dbReference>
<evidence type="ECO:0000256" key="3">
    <source>
        <dbReference type="ARBA" id="ARBA00023082"/>
    </source>
</evidence>
<evidence type="ECO:0000259" key="5">
    <source>
        <dbReference type="Pfam" id="PF04542"/>
    </source>
</evidence>
<feature type="domain" description="RNA polymerase sigma-70 region 2" evidence="5">
    <location>
        <begin position="41"/>
        <end position="106"/>
    </location>
</feature>
<accession>A0A2U2PJE0</accession>
<sequence>MIDLALNGGLSLVVEKEETAQDTLLLQRISEGDEKAFAALFYQYLPVLMPFVSRFTKCEYGTEEVIQNTFIRVWMNREKLERVNNIKAWLYRYASNESLNYLRSSGSRKNTEYITHCSDAFTLHSECTSQHINLNEVRHLVAQAVGCLSEQRRKIYIMSRNEDLSIPEIAAQLGISPNTVKNTLVASLKSVRQYLSLHGYHFSLLFFLFFKYRP</sequence>
<evidence type="ECO:0000313" key="7">
    <source>
        <dbReference type="EMBL" id="PWG81515.1"/>
    </source>
</evidence>
<dbReference type="NCBIfam" id="TIGR02985">
    <property type="entry name" value="Sig70_bacteroi1"/>
    <property type="match status" value="1"/>
</dbReference>
<dbReference type="InterPro" id="IPR013249">
    <property type="entry name" value="RNA_pol_sigma70_r4_t2"/>
</dbReference>
<dbReference type="PANTHER" id="PTHR43133">
    <property type="entry name" value="RNA POLYMERASE ECF-TYPE SIGMA FACTO"/>
    <property type="match status" value="1"/>
</dbReference>
<dbReference type="InterPro" id="IPR007627">
    <property type="entry name" value="RNA_pol_sigma70_r2"/>
</dbReference>
<evidence type="ECO:0000256" key="2">
    <source>
        <dbReference type="ARBA" id="ARBA00023015"/>
    </source>
</evidence>
<organism evidence="7 8">
    <name type="scientific">Pararcticibacter amylolyticus</name>
    <dbReference type="NCBI Taxonomy" id="2173175"/>
    <lineage>
        <taxon>Bacteria</taxon>
        <taxon>Pseudomonadati</taxon>
        <taxon>Bacteroidota</taxon>
        <taxon>Sphingobacteriia</taxon>
        <taxon>Sphingobacteriales</taxon>
        <taxon>Sphingobacteriaceae</taxon>
        <taxon>Pararcticibacter</taxon>
    </lineage>
</organism>
<dbReference type="AlphaFoldDB" id="A0A2U2PJE0"/>
<dbReference type="SUPFAM" id="SSF88659">
    <property type="entry name" value="Sigma3 and sigma4 domains of RNA polymerase sigma factors"/>
    <property type="match status" value="1"/>
</dbReference>
<reference evidence="7 8" key="1">
    <citation type="submission" date="2018-04" db="EMBL/GenBank/DDBJ databases">
        <title>Pedobacter chongqingensis sp. nov., isolated from a rottenly hemp rope.</title>
        <authorList>
            <person name="Cai Y."/>
        </authorList>
    </citation>
    <scope>NUCLEOTIDE SEQUENCE [LARGE SCALE GENOMIC DNA]</scope>
    <source>
        <strain evidence="7 8">FJ4-8</strain>
    </source>
</reference>
<keyword evidence="4" id="KW-0804">Transcription</keyword>
<dbReference type="SUPFAM" id="SSF88946">
    <property type="entry name" value="Sigma2 domain of RNA polymerase sigma factors"/>
    <property type="match status" value="1"/>
</dbReference>
<dbReference type="GO" id="GO:0016987">
    <property type="term" value="F:sigma factor activity"/>
    <property type="evidence" value="ECO:0007669"/>
    <property type="project" value="UniProtKB-KW"/>
</dbReference>
<dbReference type="OrthoDB" id="799938at2"/>
<dbReference type="PANTHER" id="PTHR43133:SF46">
    <property type="entry name" value="RNA POLYMERASE SIGMA-70 FACTOR ECF SUBFAMILY"/>
    <property type="match status" value="1"/>
</dbReference>